<gene>
    <name evidence="2" type="ORF">FSB_LOCUS10588</name>
</gene>
<protein>
    <submittedName>
        <fullName evidence="2">Uncharacterized protein</fullName>
    </submittedName>
</protein>
<evidence type="ECO:0000313" key="2">
    <source>
        <dbReference type="EMBL" id="SPC82706.1"/>
    </source>
</evidence>
<organism evidence="2">
    <name type="scientific">Fagus sylvatica</name>
    <name type="common">Beechnut</name>
    <dbReference type="NCBI Taxonomy" id="28930"/>
    <lineage>
        <taxon>Eukaryota</taxon>
        <taxon>Viridiplantae</taxon>
        <taxon>Streptophyta</taxon>
        <taxon>Embryophyta</taxon>
        <taxon>Tracheophyta</taxon>
        <taxon>Spermatophyta</taxon>
        <taxon>Magnoliopsida</taxon>
        <taxon>eudicotyledons</taxon>
        <taxon>Gunneridae</taxon>
        <taxon>Pentapetalae</taxon>
        <taxon>rosids</taxon>
        <taxon>fabids</taxon>
        <taxon>Fagales</taxon>
        <taxon>Fagaceae</taxon>
        <taxon>Fagus</taxon>
    </lineage>
</organism>
<feature type="compositionally biased region" description="Polar residues" evidence="1">
    <location>
        <begin position="71"/>
        <end position="95"/>
    </location>
</feature>
<dbReference type="AlphaFoldDB" id="A0A2N9EV82"/>
<proteinExistence type="predicted"/>
<feature type="region of interest" description="Disordered" evidence="1">
    <location>
        <begin position="61"/>
        <end position="101"/>
    </location>
</feature>
<evidence type="ECO:0000256" key="1">
    <source>
        <dbReference type="SAM" id="MobiDB-lite"/>
    </source>
</evidence>
<sequence length="101" mass="10809">MAEDCATRFDMHLQSKSQAVEACGSQETPHICWGLHNKASQSCHQGLGVCVERSWEAISKGERHAPGPASAMTSKGSRSMSDLRTMGSTEATMVSTEALPN</sequence>
<name>A0A2N9EV82_FAGSY</name>
<dbReference type="EMBL" id="OIVN01000594">
    <property type="protein sequence ID" value="SPC82706.1"/>
    <property type="molecule type" value="Genomic_DNA"/>
</dbReference>
<accession>A0A2N9EV82</accession>
<reference evidence="2" key="1">
    <citation type="submission" date="2018-02" db="EMBL/GenBank/DDBJ databases">
        <authorList>
            <person name="Cohen D.B."/>
            <person name="Kent A.D."/>
        </authorList>
    </citation>
    <scope>NUCLEOTIDE SEQUENCE</scope>
</reference>